<feature type="signal peptide" evidence="1">
    <location>
        <begin position="1"/>
        <end position="23"/>
    </location>
</feature>
<name>A0A415DTF3_9FIRM</name>
<dbReference type="OrthoDB" id="1698687at2"/>
<dbReference type="AlphaFoldDB" id="A0A415DTF3"/>
<sequence>MKKRYIVVPAAMALLLGICASCAANELPSGFDRDQVIKTSEGFIDQLNAKDYAFCYDQFSDVMKESMSQKKLENTFTSIFEGLGGFVRFKSVSLSSSKSLGVEYAVCIVKCQYENEAATFTISLDKDMKVGGLYIK</sequence>
<dbReference type="InterPro" id="IPR024981">
    <property type="entry name" value="DUF3887"/>
</dbReference>
<dbReference type="STRING" id="1776384.GCA_900086585_00295"/>
<proteinExistence type="predicted"/>
<dbReference type="Proteomes" id="UP000284841">
    <property type="component" value="Unassembled WGS sequence"/>
</dbReference>
<keyword evidence="4" id="KW-1185">Reference proteome</keyword>
<feature type="chain" id="PRO_5019506341" evidence="1">
    <location>
        <begin position="24"/>
        <end position="136"/>
    </location>
</feature>
<dbReference type="EMBL" id="QRMS01000010">
    <property type="protein sequence ID" value="RHJ83131.1"/>
    <property type="molecule type" value="Genomic_DNA"/>
</dbReference>
<evidence type="ECO:0000313" key="3">
    <source>
        <dbReference type="EMBL" id="RHJ83131.1"/>
    </source>
</evidence>
<dbReference type="Pfam" id="PF13026">
    <property type="entry name" value="DUF3887"/>
    <property type="match status" value="1"/>
</dbReference>
<keyword evidence="1" id="KW-0732">Signal</keyword>
<evidence type="ECO:0000256" key="1">
    <source>
        <dbReference type="SAM" id="SignalP"/>
    </source>
</evidence>
<gene>
    <name evidence="3" type="ORF">DW099_19230</name>
</gene>
<reference evidence="3 4" key="1">
    <citation type="submission" date="2018-08" db="EMBL/GenBank/DDBJ databases">
        <title>A genome reference for cultivated species of the human gut microbiota.</title>
        <authorList>
            <person name="Zou Y."/>
            <person name="Xue W."/>
            <person name="Luo G."/>
        </authorList>
    </citation>
    <scope>NUCLEOTIDE SEQUENCE [LARGE SCALE GENOMIC DNA]</scope>
    <source>
        <strain evidence="3 4">AM07-24</strain>
    </source>
</reference>
<evidence type="ECO:0000313" key="4">
    <source>
        <dbReference type="Proteomes" id="UP000284841"/>
    </source>
</evidence>
<protein>
    <submittedName>
        <fullName evidence="3">DUF3887 domain-containing protein</fullName>
    </submittedName>
</protein>
<accession>A0A415DTF3</accession>
<comment type="caution">
    <text evidence="3">The sequence shown here is derived from an EMBL/GenBank/DDBJ whole genome shotgun (WGS) entry which is preliminary data.</text>
</comment>
<organism evidence="3 4">
    <name type="scientific">Emergencia timonensis</name>
    <dbReference type="NCBI Taxonomy" id="1776384"/>
    <lineage>
        <taxon>Bacteria</taxon>
        <taxon>Bacillati</taxon>
        <taxon>Bacillota</taxon>
        <taxon>Clostridia</taxon>
        <taxon>Peptostreptococcales</taxon>
        <taxon>Anaerovoracaceae</taxon>
        <taxon>Emergencia</taxon>
    </lineage>
</organism>
<evidence type="ECO:0000259" key="2">
    <source>
        <dbReference type="Pfam" id="PF13026"/>
    </source>
</evidence>
<dbReference type="Gene3D" id="3.10.450.590">
    <property type="match status" value="1"/>
</dbReference>
<dbReference type="RefSeq" id="WP_118336716.1">
    <property type="nucleotide sequence ID" value="NZ_AP025567.1"/>
</dbReference>
<feature type="domain" description="DUF3887" evidence="2">
    <location>
        <begin position="40"/>
        <end position="133"/>
    </location>
</feature>